<dbReference type="InterPro" id="IPR011701">
    <property type="entry name" value="MFS"/>
</dbReference>
<name>A0ABW4S4Y5_9RHOB</name>
<protein>
    <submittedName>
        <fullName evidence="6">MFS transporter</fullName>
    </submittedName>
</protein>
<evidence type="ECO:0000313" key="7">
    <source>
        <dbReference type="Proteomes" id="UP001597353"/>
    </source>
</evidence>
<accession>A0ABW4S4Y5</accession>
<feature type="domain" description="Major facilitator superfamily (MFS) profile" evidence="5">
    <location>
        <begin position="12"/>
        <end position="397"/>
    </location>
</feature>
<evidence type="ECO:0000256" key="4">
    <source>
        <dbReference type="SAM" id="Phobius"/>
    </source>
</evidence>
<feature type="transmembrane region" description="Helical" evidence="4">
    <location>
        <begin position="170"/>
        <end position="187"/>
    </location>
</feature>
<feature type="transmembrane region" description="Helical" evidence="4">
    <location>
        <begin position="78"/>
        <end position="96"/>
    </location>
</feature>
<feature type="transmembrane region" description="Helical" evidence="4">
    <location>
        <begin position="138"/>
        <end position="158"/>
    </location>
</feature>
<evidence type="ECO:0000259" key="5">
    <source>
        <dbReference type="PROSITE" id="PS50850"/>
    </source>
</evidence>
<dbReference type="Pfam" id="PF07690">
    <property type="entry name" value="MFS_1"/>
    <property type="match status" value="1"/>
</dbReference>
<dbReference type="RefSeq" id="WP_390260604.1">
    <property type="nucleotide sequence ID" value="NZ_JBHUGH010000005.1"/>
</dbReference>
<feature type="transmembrane region" description="Helical" evidence="4">
    <location>
        <begin position="310"/>
        <end position="336"/>
    </location>
</feature>
<feature type="transmembrane region" description="Helical" evidence="4">
    <location>
        <begin position="12"/>
        <end position="34"/>
    </location>
</feature>
<comment type="caution">
    <text evidence="6">The sequence shown here is derived from an EMBL/GenBank/DDBJ whole genome shotgun (WGS) entry which is preliminary data.</text>
</comment>
<dbReference type="InterPro" id="IPR020846">
    <property type="entry name" value="MFS_dom"/>
</dbReference>
<keyword evidence="2 4" id="KW-1133">Transmembrane helix</keyword>
<evidence type="ECO:0000256" key="1">
    <source>
        <dbReference type="ARBA" id="ARBA00022692"/>
    </source>
</evidence>
<feature type="transmembrane region" description="Helical" evidence="4">
    <location>
        <begin position="373"/>
        <end position="394"/>
    </location>
</feature>
<dbReference type="Gene3D" id="1.20.1250.20">
    <property type="entry name" value="MFS general substrate transporter like domains"/>
    <property type="match status" value="1"/>
</dbReference>
<dbReference type="PROSITE" id="PS50850">
    <property type="entry name" value="MFS"/>
    <property type="match status" value="1"/>
</dbReference>
<proteinExistence type="predicted"/>
<feature type="transmembrane region" description="Helical" evidence="4">
    <location>
        <begin position="46"/>
        <end position="66"/>
    </location>
</feature>
<feature type="transmembrane region" description="Helical" evidence="4">
    <location>
        <begin position="283"/>
        <end position="304"/>
    </location>
</feature>
<dbReference type="InterPro" id="IPR050327">
    <property type="entry name" value="Proton-linked_MCT"/>
</dbReference>
<feature type="transmembrane region" description="Helical" evidence="4">
    <location>
        <begin position="348"/>
        <end position="367"/>
    </location>
</feature>
<feature type="transmembrane region" description="Helical" evidence="4">
    <location>
        <begin position="252"/>
        <end position="271"/>
    </location>
</feature>
<feature type="transmembrane region" description="Helical" evidence="4">
    <location>
        <begin position="102"/>
        <end position="126"/>
    </location>
</feature>
<evidence type="ECO:0000256" key="3">
    <source>
        <dbReference type="ARBA" id="ARBA00023136"/>
    </source>
</evidence>
<dbReference type="Proteomes" id="UP001597353">
    <property type="component" value="Unassembled WGS sequence"/>
</dbReference>
<organism evidence="6 7">
    <name type="scientific">Halodurantibacterium flavum</name>
    <dbReference type="NCBI Taxonomy" id="1382802"/>
    <lineage>
        <taxon>Bacteria</taxon>
        <taxon>Pseudomonadati</taxon>
        <taxon>Pseudomonadota</taxon>
        <taxon>Alphaproteobacteria</taxon>
        <taxon>Rhodobacterales</taxon>
        <taxon>Paracoccaceae</taxon>
        <taxon>Halodurantibacterium</taxon>
    </lineage>
</organism>
<keyword evidence="3 4" id="KW-0472">Membrane</keyword>
<dbReference type="PANTHER" id="PTHR11360:SF284">
    <property type="entry name" value="EG:103B4.3 PROTEIN-RELATED"/>
    <property type="match status" value="1"/>
</dbReference>
<evidence type="ECO:0000256" key="2">
    <source>
        <dbReference type="ARBA" id="ARBA00022989"/>
    </source>
</evidence>
<evidence type="ECO:0000313" key="6">
    <source>
        <dbReference type="EMBL" id="MFD1912183.1"/>
    </source>
</evidence>
<keyword evidence="1 4" id="KW-0812">Transmembrane</keyword>
<dbReference type="PANTHER" id="PTHR11360">
    <property type="entry name" value="MONOCARBOXYLATE TRANSPORTER"/>
    <property type="match status" value="1"/>
</dbReference>
<feature type="transmembrane region" description="Helical" evidence="4">
    <location>
        <begin position="217"/>
        <end position="240"/>
    </location>
</feature>
<sequence>MSGTRRARWGLVTTTGVLTGFGHGFAAFAVSALLKPISADLDTGRGAISVAIGLGRLVSGLVSPLVGQITDRKGPRGIVVAGMGTAAVGLIGLAFVRNELELYIAWSLIFSLGVAAGFTVALDKLVVASMPEKRGMGLAVRFSISAILATLIVPVVAAMIEQFGWRQTCAIWGGLMFLLIPVPLIFFPSPQRDRALPGPVQPAQDEPDARSVLRRPAFWLIAAALSAQASVTSGLSVHLVALMTDHGLGPGMAAGIFGGMVLLTVPVRLLAGFLADRIPAARLPLVLSVLLVLEGLAIGSFAVAPGFATMLVVTAALGIAAGAPIVLVLVLCAELFGQSGFGAVQGKLMMIQVPGSMLAPILAGYAHDATGSYVGSIAGFAIILIAGGMVLSNLKAD</sequence>
<keyword evidence="7" id="KW-1185">Reference proteome</keyword>
<reference evidence="7" key="1">
    <citation type="journal article" date="2019" name="Int. J. Syst. Evol. Microbiol.">
        <title>The Global Catalogue of Microorganisms (GCM) 10K type strain sequencing project: providing services to taxonomists for standard genome sequencing and annotation.</title>
        <authorList>
            <consortium name="The Broad Institute Genomics Platform"/>
            <consortium name="The Broad Institute Genome Sequencing Center for Infectious Disease"/>
            <person name="Wu L."/>
            <person name="Ma J."/>
        </authorList>
    </citation>
    <scope>NUCLEOTIDE SEQUENCE [LARGE SCALE GENOMIC DNA]</scope>
    <source>
        <strain evidence="7">CGMCC 4.7242</strain>
    </source>
</reference>
<gene>
    <name evidence="6" type="ORF">ACFSGJ_08140</name>
</gene>
<dbReference type="SUPFAM" id="SSF103473">
    <property type="entry name" value="MFS general substrate transporter"/>
    <property type="match status" value="1"/>
</dbReference>
<dbReference type="InterPro" id="IPR036259">
    <property type="entry name" value="MFS_trans_sf"/>
</dbReference>
<dbReference type="EMBL" id="JBHUGH010000005">
    <property type="protein sequence ID" value="MFD1912183.1"/>
    <property type="molecule type" value="Genomic_DNA"/>
</dbReference>